<sequence>MKATIRKMGNSQGVLIPKAILAQLGLENEVEMEIVNDTLVLRRPRQAPRQGWAEASQQIAAAGDDTLVLGELPNADDAELKW</sequence>
<evidence type="ECO:0000313" key="3">
    <source>
        <dbReference type="EMBL" id="MBB3006492.1"/>
    </source>
</evidence>
<dbReference type="Pfam" id="PF04014">
    <property type="entry name" value="MazE_antitoxin"/>
    <property type="match status" value="1"/>
</dbReference>
<dbReference type="Gene3D" id="2.10.260.10">
    <property type="match status" value="1"/>
</dbReference>
<dbReference type="SUPFAM" id="SSF89447">
    <property type="entry name" value="AbrB/MazE/MraZ-like"/>
    <property type="match status" value="1"/>
</dbReference>
<organism evidence="3 4">
    <name type="scientific">Cupriavidus alkaliphilus</name>
    <dbReference type="NCBI Taxonomy" id="942866"/>
    <lineage>
        <taxon>Bacteria</taxon>
        <taxon>Pseudomonadati</taxon>
        <taxon>Pseudomonadota</taxon>
        <taxon>Betaproteobacteria</taxon>
        <taxon>Burkholderiales</taxon>
        <taxon>Burkholderiaceae</taxon>
        <taxon>Cupriavidus</taxon>
    </lineage>
</organism>
<evidence type="ECO:0000313" key="4">
    <source>
        <dbReference type="Proteomes" id="UP000578036"/>
    </source>
</evidence>
<dbReference type="GO" id="GO:0003677">
    <property type="term" value="F:DNA binding"/>
    <property type="evidence" value="ECO:0007669"/>
    <property type="project" value="UniProtKB-UniRule"/>
</dbReference>
<evidence type="ECO:0000259" key="2">
    <source>
        <dbReference type="PROSITE" id="PS51740"/>
    </source>
</evidence>
<accession>A0A7W4YQK5</accession>
<dbReference type="RefSeq" id="WP_116600938.1">
    <property type="nucleotide sequence ID" value="NZ_JACHWF010000001.1"/>
</dbReference>
<dbReference type="Proteomes" id="UP000578036">
    <property type="component" value="Unassembled WGS sequence"/>
</dbReference>
<name>A0A7W4YQK5_9BURK</name>
<keyword evidence="4" id="KW-1185">Reference proteome</keyword>
<dbReference type="InterPro" id="IPR007159">
    <property type="entry name" value="SpoVT-AbrB_dom"/>
</dbReference>
<protein>
    <submittedName>
        <fullName evidence="3">Antitoxin MazE</fullName>
    </submittedName>
</protein>
<keyword evidence="1" id="KW-0238">DNA-binding</keyword>
<comment type="caution">
    <text evidence="3">The sequence shown here is derived from an EMBL/GenBank/DDBJ whole genome shotgun (WGS) entry which is preliminary data.</text>
</comment>
<gene>
    <name evidence="3" type="ORF">FHX61_001108</name>
</gene>
<dbReference type="InterPro" id="IPR037914">
    <property type="entry name" value="SpoVT-AbrB_sf"/>
</dbReference>
<feature type="domain" description="SpoVT-AbrB" evidence="2">
    <location>
        <begin position="3"/>
        <end position="46"/>
    </location>
</feature>
<evidence type="ECO:0000256" key="1">
    <source>
        <dbReference type="PROSITE-ProRule" id="PRU01076"/>
    </source>
</evidence>
<dbReference type="AlphaFoldDB" id="A0A7W4YQK5"/>
<reference evidence="3 4" key="1">
    <citation type="submission" date="2020-08" db="EMBL/GenBank/DDBJ databases">
        <title>Genomic Encyclopedia of Type Strains, Phase IV (KMG-V): Genome sequencing to study the core and pangenomes of soil and plant-associated prokaryotes.</title>
        <authorList>
            <person name="Whitman W."/>
        </authorList>
    </citation>
    <scope>NUCLEOTIDE SEQUENCE [LARGE SCALE GENOMIC DNA]</scope>
    <source>
        <strain evidence="3 4">SLV-2362</strain>
    </source>
</reference>
<dbReference type="PROSITE" id="PS51740">
    <property type="entry name" value="SPOVT_ABRB"/>
    <property type="match status" value="1"/>
</dbReference>
<proteinExistence type="predicted"/>
<dbReference type="EMBL" id="JACHWF010000001">
    <property type="protein sequence ID" value="MBB3006492.1"/>
    <property type="molecule type" value="Genomic_DNA"/>
</dbReference>
<dbReference type="SMART" id="SM00966">
    <property type="entry name" value="SpoVT_AbrB"/>
    <property type="match status" value="1"/>
</dbReference>